<accession>A0AAE1G645</accession>
<proteinExistence type="predicted"/>
<dbReference type="InterPro" id="IPR035914">
    <property type="entry name" value="Sperma_CUB_dom_sf"/>
</dbReference>
<feature type="domain" description="CUB" evidence="3">
    <location>
        <begin position="8"/>
        <end position="127"/>
    </location>
</feature>
<organism evidence="4 5">
    <name type="scientific">Petrolisthes cinctipes</name>
    <name type="common">Flat porcelain crab</name>
    <dbReference type="NCBI Taxonomy" id="88211"/>
    <lineage>
        <taxon>Eukaryota</taxon>
        <taxon>Metazoa</taxon>
        <taxon>Ecdysozoa</taxon>
        <taxon>Arthropoda</taxon>
        <taxon>Crustacea</taxon>
        <taxon>Multicrustacea</taxon>
        <taxon>Malacostraca</taxon>
        <taxon>Eumalacostraca</taxon>
        <taxon>Eucarida</taxon>
        <taxon>Decapoda</taxon>
        <taxon>Pleocyemata</taxon>
        <taxon>Anomura</taxon>
        <taxon>Galatheoidea</taxon>
        <taxon>Porcellanidae</taxon>
        <taxon>Petrolisthes</taxon>
    </lineage>
</organism>
<evidence type="ECO:0000313" key="5">
    <source>
        <dbReference type="Proteomes" id="UP001286313"/>
    </source>
</evidence>
<evidence type="ECO:0000313" key="4">
    <source>
        <dbReference type="EMBL" id="KAK3885707.1"/>
    </source>
</evidence>
<comment type="caution">
    <text evidence="2">Lacks conserved residue(s) required for the propagation of feature annotation.</text>
</comment>
<protein>
    <recommendedName>
        <fullName evidence="3">CUB domain-containing protein</fullName>
    </recommendedName>
</protein>
<gene>
    <name evidence="4" type="ORF">Pcinc_010093</name>
</gene>
<dbReference type="Pfam" id="PF00431">
    <property type="entry name" value="CUB"/>
    <property type="match status" value="1"/>
</dbReference>
<keyword evidence="5" id="KW-1185">Reference proteome</keyword>
<dbReference type="InterPro" id="IPR000859">
    <property type="entry name" value="CUB_dom"/>
</dbReference>
<keyword evidence="1" id="KW-1015">Disulfide bond</keyword>
<dbReference type="PROSITE" id="PS01180">
    <property type="entry name" value="CUB"/>
    <property type="match status" value="1"/>
</dbReference>
<sequence>MDIIINEASGYSKGGTYFFNWESLNYPNSYPDDCICTLTTTMEMAGYAVFQIPAGDNIYDNTACLYDRLEFSGDIMDKTPVCNRFNTDYSNYMMKMFTASVTGTINFITDSTDGNVEKGFRMTITVSLDYAGR</sequence>
<evidence type="ECO:0000256" key="1">
    <source>
        <dbReference type="ARBA" id="ARBA00023157"/>
    </source>
</evidence>
<evidence type="ECO:0000259" key="3">
    <source>
        <dbReference type="PROSITE" id="PS01180"/>
    </source>
</evidence>
<dbReference type="EMBL" id="JAWQEG010000774">
    <property type="protein sequence ID" value="KAK3885707.1"/>
    <property type="molecule type" value="Genomic_DNA"/>
</dbReference>
<dbReference type="SUPFAM" id="SSF49854">
    <property type="entry name" value="Spermadhesin, CUB domain"/>
    <property type="match status" value="1"/>
</dbReference>
<name>A0AAE1G645_PETCI</name>
<dbReference type="Proteomes" id="UP001286313">
    <property type="component" value="Unassembled WGS sequence"/>
</dbReference>
<dbReference type="AlphaFoldDB" id="A0AAE1G645"/>
<reference evidence="4" key="1">
    <citation type="submission" date="2023-10" db="EMBL/GenBank/DDBJ databases">
        <title>Genome assemblies of two species of porcelain crab, Petrolisthes cinctipes and Petrolisthes manimaculis (Anomura: Porcellanidae).</title>
        <authorList>
            <person name="Angst P."/>
        </authorList>
    </citation>
    <scope>NUCLEOTIDE SEQUENCE</scope>
    <source>
        <strain evidence="4">PB745_01</strain>
        <tissue evidence="4">Gill</tissue>
    </source>
</reference>
<comment type="caution">
    <text evidence="4">The sequence shown here is derived from an EMBL/GenBank/DDBJ whole genome shotgun (WGS) entry which is preliminary data.</text>
</comment>
<dbReference type="Gene3D" id="2.60.120.290">
    <property type="entry name" value="Spermadhesin, CUB domain"/>
    <property type="match status" value="1"/>
</dbReference>
<evidence type="ECO:0000256" key="2">
    <source>
        <dbReference type="PROSITE-ProRule" id="PRU00059"/>
    </source>
</evidence>